<keyword evidence="7" id="KW-1185">Reference proteome</keyword>
<evidence type="ECO:0008006" key="8">
    <source>
        <dbReference type="Google" id="ProtNLM"/>
    </source>
</evidence>
<comment type="caution">
    <text evidence="6">The sequence shown here is derived from an EMBL/GenBank/DDBJ whole genome shotgun (WGS) entry which is preliminary data.</text>
</comment>
<dbReference type="InterPro" id="IPR011707">
    <property type="entry name" value="Cu-oxidase-like_N"/>
</dbReference>
<feature type="domain" description="Plastocyanin-like" evidence="5">
    <location>
        <begin position="122"/>
        <end position="235"/>
    </location>
</feature>
<dbReference type="GO" id="GO:0005507">
    <property type="term" value="F:copper ion binding"/>
    <property type="evidence" value="ECO:0007669"/>
    <property type="project" value="InterPro"/>
</dbReference>
<accession>A0A225ARZ4</accession>
<name>A0A225ARZ4_TALAT</name>
<evidence type="ECO:0000259" key="4">
    <source>
        <dbReference type="Pfam" id="PF07731"/>
    </source>
</evidence>
<dbReference type="EMBL" id="LFMY01000006">
    <property type="protein sequence ID" value="OKL60048.1"/>
    <property type="molecule type" value="Genomic_DNA"/>
</dbReference>
<keyword evidence="2" id="KW-0479">Metal-binding</keyword>
<evidence type="ECO:0000259" key="5">
    <source>
        <dbReference type="Pfam" id="PF07732"/>
    </source>
</evidence>
<evidence type="ECO:0000256" key="2">
    <source>
        <dbReference type="ARBA" id="ARBA00022723"/>
    </source>
</evidence>
<proteinExistence type="inferred from homology"/>
<dbReference type="GeneID" id="31004728"/>
<evidence type="ECO:0000256" key="1">
    <source>
        <dbReference type="ARBA" id="ARBA00010609"/>
    </source>
</evidence>
<feature type="signal peptide" evidence="3">
    <location>
        <begin position="1"/>
        <end position="19"/>
    </location>
</feature>
<dbReference type="AlphaFoldDB" id="A0A225ARZ4"/>
<evidence type="ECO:0000313" key="7">
    <source>
        <dbReference type="Proteomes" id="UP000214365"/>
    </source>
</evidence>
<dbReference type="InterPro" id="IPR033138">
    <property type="entry name" value="Cu_oxidase_CS"/>
</dbReference>
<keyword evidence="3" id="KW-0732">Signal</keyword>
<reference evidence="6 7" key="1">
    <citation type="submission" date="2015-06" db="EMBL/GenBank/DDBJ databases">
        <title>Talaromyces atroroseus IBT 11181 draft genome.</title>
        <authorList>
            <person name="Rasmussen K.B."/>
            <person name="Rasmussen S."/>
            <person name="Petersen B."/>
            <person name="Sicheritz-Ponten T."/>
            <person name="Mortensen U.H."/>
            <person name="Thrane U."/>
        </authorList>
    </citation>
    <scope>NUCLEOTIDE SEQUENCE [LARGE SCALE GENOMIC DNA]</scope>
    <source>
        <strain evidence="6 7">IBT 11181</strain>
    </source>
</reference>
<dbReference type="Proteomes" id="UP000214365">
    <property type="component" value="Unassembled WGS sequence"/>
</dbReference>
<dbReference type="SUPFAM" id="SSF49503">
    <property type="entry name" value="Cupredoxins"/>
    <property type="match status" value="2"/>
</dbReference>
<protein>
    <recommendedName>
        <fullName evidence="8">Plastocyanin-like domain-containing protein</fullName>
    </recommendedName>
</protein>
<dbReference type="OrthoDB" id="2121828at2759"/>
<sequence length="433" mass="48728">MRYNMLSATLLGAAVGAIAGPMQNYSMAQCEAMMNDRLPYTIPNGFSFSGNIRRYYVAAEVDQWNYAPTGWDNWLGVPMNESFRAQTWGYIPSNESMGTVFDKALFRGYTNSSFTEKTEQPAWQGYQGPTLRAEVNDMIEILFVNKMDHFYASMHSMGLYYTKESEGSQYYNGTSFPTEGDAVPPGGCFVYKWLVPETDAPNPGYPSKLYSYHSYVSMYQDQDAGLSGPVIVYNQGMMDKVMSQYREFTVMFGDNQESNSFLALQNVMTRLPSQAGNVANLTYEYPTITSTGNVSIWYPQLINNPLTNVTTTMAPNFFPINGYIFANNPSFEMCQYDNVIWYLWDMGFDTHVAHWHGNNVVMNGLGAGTVTLNPGQSITVTMNPASWGFWHFLCHFNTHLSKGMEAIYQVYPVNSCPLSPLVPLNSTSHPPRP</sequence>
<evidence type="ECO:0000256" key="3">
    <source>
        <dbReference type="SAM" id="SignalP"/>
    </source>
</evidence>
<organism evidence="6 7">
    <name type="scientific">Talaromyces atroroseus</name>
    <dbReference type="NCBI Taxonomy" id="1441469"/>
    <lineage>
        <taxon>Eukaryota</taxon>
        <taxon>Fungi</taxon>
        <taxon>Dikarya</taxon>
        <taxon>Ascomycota</taxon>
        <taxon>Pezizomycotina</taxon>
        <taxon>Eurotiomycetes</taxon>
        <taxon>Eurotiomycetidae</taxon>
        <taxon>Eurotiales</taxon>
        <taxon>Trichocomaceae</taxon>
        <taxon>Talaromyces</taxon>
        <taxon>Talaromyces sect. Trachyspermi</taxon>
    </lineage>
</organism>
<dbReference type="InterPro" id="IPR011706">
    <property type="entry name" value="Cu-oxidase_C"/>
</dbReference>
<dbReference type="RefSeq" id="XP_020120169.1">
    <property type="nucleotide sequence ID" value="XM_020267301.1"/>
</dbReference>
<dbReference type="InterPro" id="IPR008972">
    <property type="entry name" value="Cupredoxin"/>
</dbReference>
<evidence type="ECO:0000313" key="6">
    <source>
        <dbReference type="EMBL" id="OKL60048.1"/>
    </source>
</evidence>
<feature type="chain" id="PRO_5012375263" description="Plastocyanin-like domain-containing protein" evidence="3">
    <location>
        <begin position="20"/>
        <end position="433"/>
    </location>
</feature>
<gene>
    <name evidence="6" type="ORF">UA08_04972</name>
</gene>
<dbReference type="Gene3D" id="2.60.40.420">
    <property type="entry name" value="Cupredoxins - blue copper proteins"/>
    <property type="match status" value="2"/>
</dbReference>
<comment type="similarity">
    <text evidence="1">Belongs to the multicopper oxidase family.</text>
</comment>
<dbReference type="STRING" id="1441469.A0A225ARZ4"/>
<dbReference type="GO" id="GO:0016491">
    <property type="term" value="F:oxidoreductase activity"/>
    <property type="evidence" value="ECO:0007669"/>
    <property type="project" value="InterPro"/>
</dbReference>
<dbReference type="Pfam" id="PF07732">
    <property type="entry name" value="Cu-oxidase_3"/>
    <property type="match status" value="1"/>
</dbReference>
<dbReference type="Pfam" id="PF07731">
    <property type="entry name" value="Cu-oxidase_2"/>
    <property type="match status" value="1"/>
</dbReference>
<dbReference type="PROSITE" id="PS00079">
    <property type="entry name" value="MULTICOPPER_OXIDASE1"/>
    <property type="match status" value="1"/>
</dbReference>
<feature type="domain" description="Plastocyanin-like" evidence="4">
    <location>
        <begin position="305"/>
        <end position="411"/>
    </location>
</feature>